<reference evidence="1 2" key="1">
    <citation type="submission" date="2019-04" db="EMBL/GenBank/DDBJ databases">
        <title>Lysinibacillus genome sequencing.</title>
        <authorList>
            <person name="Dunlap C."/>
        </authorList>
    </citation>
    <scope>NUCLEOTIDE SEQUENCE [LARGE SCALE GENOMIC DNA]</scope>
    <source>
        <strain evidence="1 2">CCTCC AB 2010389</strain>
    </source>
</reference>
<name>A0A4U2YWM1_9BACI</name>
<comment type="caution">
    <text evidence="1">The sequence shown here is derived from an EMBL/GenBank/DDBJ whole genome shotgun (WGS) entry which is preliminary data.</text>
</comment>
<keyword evidence="2" id="KW-1185">Reference proteome</keyword>
<accession>A0A4U2YWM1</accession>
<sequence>MKENHFLRALYPSLDKWDIDYNLVKEKIFNCKFSTNNIEYCLLNLESIYTDLDKLHTYILLKTELNIKDNEIKNRLREIEYLYTVIYYKTEVLNNFIRGNLETIISIVSTNPKLYRFKTYYKKMFIKKDGEDFLENVYYQLDLEKKYESLLYESDFLCKINYNHENIIIKHNELLTALNNNDRTFRKSVYQNAVQHLARRADDFAFIINIFYQIKNANSLRLGYQSYSEQVLNECIFEIKKEQFKEQVSGVKSLTKEILDIKRRLLEYPEISYHDMYYTINTDSHITLEMAELIIKDALNILGEDYIQVVERAFKEKWVHFDSSINKKFGARSYSSFSSHPYIIMHWNHDLESLFTLVHELGGAIAQYFAQKSESILYSELSILKVEFSSFINEIILIDHLLYRNNYGLNRDSLKLKLLDLLKDSYVIPFEYVSILDILSSKAREGILSKNKINIYYDSTIKSFREYEHFTNFNMNKYNWIKGHEGLNLDYNLQYICAFLFAFNVFQHKRNFKKISNLFCHGEKISDVEYFGALISTLDFNILNQYTLKKIRDMLINL</sequence>
<dbReference type="EMBL" id="SZPU01000060">
    <property type="protein sequence ID" value="TKI65987.1"/>
    <property type="molecule type" value="Genomic_DNA"/>
</dbReference>
<proteinExistence type="predicted"/>
<organism evidence="1 2">
    <name type="scientific">Lysinibacillus mangiferihumi</name>
    <dbReference type="NCBI Taxonomy" id="1130819"/>
    <lineage>
        <taxon>Bacteria</taxon>
        <taxon>Bacillati</taxon>
        <taxon>Bacillota</taxon>
        <taxon>Bacilli</taxon>
        <taxon>Bacillales</taxon>
        <taxon>Bacillaceae</taxon>
        <taxon>Lysinibacillus</taxon>
    </lineage>
</organism>
<dbReference type="Proteomes" id="UP000308744">
    <property type="component" value="Unassembled WGS sequence"/>
</dbReference>
<evidence type="ECO:0000313" key="2">
    <source>
        <dbReference type="Proteomes" id="UP000308744"/>
    </source>
</evidence>
<protein>
    <submittedName>
        <fullName evidence="1">Oligoendopeptidase F family protein</fullName>
    </submittedName>
</protein>
<dbReference type="Gene3D" id="1.20.140.70">
    <property type="entry name" value="Oligopeptidase f, N-terminal domain"/>
    <property type="match status" value="1"/>
</dbReference>
<dbReference type="Gene3D" id="1.10.1370.20">
    <property type="entry name" value="Oligoendopeptidase f, C-terminal domain"/>
    <property type="match status" value="1"/>
</dbReference>
<gene>
    <name evidence="1" type="ORF">FC756_15770</name>
</gene>
<dbReference type="SUPFAM" id="SSF55486">
    <property type="entry name" value="Metalloproteases ('zincins'), catalytic domain"/>
    <property type="match status" value="1"/>
</dbReference>
<evidence type="ECO:0000313" key="1">
    <source>
        <dbReference type="EMBL" id="TKI65987.1"/>
    </source>
</evidence>
<dbReference type="InterPro" id="IPR042088">
    <property type="entry name" value="OligoPept_F_C"/>
</dbReference>
<dbReference type="RefSeq" id="WP_107895381.1">
    <property type="nucleotide sequence ID" value="NZ_PYWM01000009.1"/>
</dbReference>
<dbReference type="AlphaFoldDB" id="A0A4U2YWM1"/>